<evidence type="ECO:0000256" key="5">
    <source>
        <dbReference type="ARBA" id="ARBA00022989"/>
    </source>
</evidence>
<comment type="subcellular location">
    <subcellularLocation>
        <location evidence="1">Cell membrane</location>
        <topology evidence="1">Multi-pass membrane protein</topology>
    </subcellularLocation>
</comment>
<keyword evidence="4 10" id="KW-0067">ATP-binding</keyword>
<proteinExistence type="predicted"/>
<dbReference type="SMART" id="SM00382">
    <property type="entry name" value="AAA"/>
    <property type="match status" value="1"/>
</dbReference>
<gene>
    <name evidence="10" type="ORF">IX84_12325</name>
</gene>
<evidence type="ECO:0000256" key="1">
    <source>
        <dbReference type="ARBA" id="ARBA00004651"/>
    </source>
</evidence>
<keyword evidence="6 7" id="KW-0472">Membrane</keyword>
<dbReference type="AlphaFoldDB" id="A0A098S6E4"/>
<dbReference type="InterPro" id="IPR003439">
    <property type="entry name" value="ABC_transporter-like_ATP-bd"/>
</dbReference>
<dbReference type="InterPro" id="IPR027417">
    <property type="entry name" value="P-loop_NTPase"/>
</dbReference>
<dbReference type="STRING" id="1524460.IX84_12325"/>
<dbReference type="InterPro" id="IPR003593">
    <property type="entry name" value="AAA+_ATPase"/>
</dbReference>
<evidence type="ECO:0000256" key="2">
    <source>
        <dbReference type="ARBA" id="ARBA00022692"/>
    </source>
</evidence>
<feature type="transmembrane region" description="Helical" evidence="7">
    <location>
        <begin position="75"/>
        <end position="94"/>
    </location>
</feature>
<keyword evidence="5 7" id="KW-1133">Transmembrane helix</keyword>
<feature type="domain" description="ABC transporter" evidence="8">
    <location>
        <begin position="357"/>
        <end position="592"/>
    </location>
</feature>
<evidence type="ECO:0000256" key="7">
    <source>
        <dbReference type="SAM" id="Phobius"/>
    </source>
</evidence>
<dbReference type="CDD" id="cd18552">
    <property type="entry name" value="ABC_6TM_MsbA_like"/>
    <property type="match status" value="1"/>
</dbReference>
<dbReference type="PROSITE" id="PS00211">
    <property type="entry name" value="ABC_TRANSPORTER_1"/>
    <property type="match status" value="1"/>
</dbReference>
<evidence type="ECO:0000259" key="8">
    <source>
        <dbReference type="PROSITE" id="PS50893"/>
    </source>
</evidence>
<dbReference type="Gene3D" id="3.40.50.300">
    <property type="entry name" value="P-loop containing nucleotide triphosphate hydrolases"/>
    <property type="match status" value="1"/>
</dbReference>
<dbReference type="SUPFAM" id="SSF52540">
    <property type="entry name" value="P-loop containing nucleoside triphosphate hydrolases"/>
    <property type="match status" value="1"/>
</dbReference>
<evidence type="ECO:0000259" key="9">
    <source>
        <dbReference type="PROSITE" id="PS50929"/>
    </source>
</evidence>
<sequence length="595" mass="66789">MRNYKAYVGLNIFSNIMTALFTALSIPLLVPFLEILFDRRELVMDKPTFGWDIESATASFNYYISQLIVEQGKEAALVFVCVAILSVFLLKNLFRYLSLFFMAPVRNGIIRDLRAQMYDKVMTLPLAYFSEERKGDLMSRMTSDVQEVEWSILNVLEAVFREPLIIIGALGFMVYVSPALTGFVFLLMIFTGVVIGGIGRRLKKKSADVQDRLGNLVAILDEGLGGLRIIKGFNAEHYQKEKFRKENDGYRHSLTRLLWRRDLASPLSEFLGIGTVAVLLWYGSRQVFSGQLDAETFLTFIFAFYNVIDPAKKLSKAVYNVQKGVGAMRRMEALLDAPVNIKDAPDALPLAGFRHSIEYRNVTFAYRNDEGPVLQNINLSLPKGKVVALVGASGAGKSTLADLLPRFYDVEEGEILLDGQNIRQYRLRDLRSLMGIVSQEAILFNDSIYNNIVFGMEGVTQEQVEAAARAANAHDFILASEQGYHTNIGDRGSKLSGGQRQRLTIARAILKNPPILILDEATSALDSESEKLVQKALLELMKNRTSIVIAHRLSTIQHADEIIVMRDGQIMERGTHESLLQKDGEYQKLVELQAF</sequence>
<keyword evidence="11" id="KW-1185">Reference proteome</keyword>
<reference evidence="10 11" key="1">
    <citation type="journal article" date="2014" name="Int. J. Syst. Evol. Microbiol.">
        <title>Phaeodactylibacter xiamenensis gen. nov., sp. nov., a member of the family Saprospiraceae isolated from the marine alga Phaeodactylum tricornutum.</title>
        <authorList>
            <person name="Chen Z.Jr."/>
            <person name="Lei X."/>
            <person name="Lai Q."/>
            <person name="Li Y."/>
            <person name="Zhang B."/>
            <person name="Zhang J."/>
            <person name="Zhang H."/>
            <person name="Yang L."/>
            <person name="Zheng W."/>
            <person name="Tian Y."/>
            <person name="Yu Z."/>
            <person name="Xu H.Jr."/>
            <person name="Zheng T."/>
        </authorList>
    </citation>
    <scope>NUCLEOTIDE SEQUENCE [LARGE SCALE GENOMIC DNA]</scope>
    <source>
        <strain evidence="10 11">KD52</strain>
    </source>
</reference>
<organism evidence="10 11">
    <name type="scientific">Phaeodactylibacter xiamenensis</name>
    <dbReference type="NCBI Taxonomy" id="1524460"/>
    <lineage>
        <taxon>Bacteria</taxon>
        <taxon>Pseudomonadati</taxon>
        <taxon>Bacteroidota</taxon>
        <taxon>Saprospiria</taxon>
        <taxon>Saprospirales</taxon>
        <taxon>Haliscomenobacteraceae</taxon>
        <taxon>Phaeodactylibacter</taxon>
    </lineage>
</organism>
<feature type="transmembrane region" description="Helical" evidence="7">
    <location>
        <begin position="12"/>
        <end position="37"/>
    </location>
</feature>
<name>A0A098S6E4_9BACT</name>
<evidence type="ECO:0000256" key="6">
    <source>
        <dbReference type="ARBA" id="ARBA00023136"/>
    </source>
</evidence>
<dbReference type="PROSITE" id="PS50893">
    <property type="entry name" value="ABC_TRANSPORTER_2"/>
    <property type="match status" value="1"/>
</dbReference>
<dbReference type="PANTHER" id="PTHR43394">
    <property type="entry name" value="ATP-DEPENDENT PERMEASE MDL1, MITOCHONDRIAL"/>
    <property type="match status" value="1"/>
</dbReference>
<accession>A0A098S6E4</accession>
<dbReference type="InterPro" id="IPR017871">
    <property type="entry name" value="ABC_transporter-like_CS"/>
</dbReference>
<dbReference type="PROSITE" id="PS50929">
    <property type="entry name" value="ABC_TM1F"/>
    <property type="match status" value="1"/>
</dbReference>
<dbReference type="Proteomes" id="UP000029736">
    <property type="component" value="Unassembled WGS sequence"/>
</dbReference>
<dbReference type="FunFam" id="3.40.50.300:FF:000218">
    <property type="entry name" value="Multidrug ABC transporter ATP-binding protein"/>
    <property type="match status" value="1"/>
</dbReference>
<keyword evidence="3" id="KW-0547">Nucleotide-binding</keyword>
<dbReference type="GO" id="GO:0015421">
    <property type="term" value="F:ABC-type oligopeptide transporter activity"/>
    <property type="evidence" value="ECO:0007669"/>
    <property type="project" value="TreeGrafter"/>
</dbReference>
<evidence type="ECO:0000256" key="3">
    <source>
        <dbReference type="ARBA" id="ARBA00022741"/>
    </source>
</evidence>
<comment type="caution">
    <text evidence="10">The sequence shown here is derived from an EMBL/GenBank/DDBJ whole genome shotgun (WGS) entry which is preliminary data.</text>
</comment>
<dbReference type="Pfam" id="PF00005">
    <property type="entry name" value="ABC_tran"/>
    <property type="match status" value="1"/>
</dbReference>
<dbReference type="Pfam" id="PF00664">
    <property type="entry name" value="ABC_membrane"/>
    <property type="match status" value="1"/>
</dbReference>
<evidence type="ECO:0000313" key="11">
    <source>
        <dbReference type="Proteomes" id="UP000029736"/>
    </source>
</evidence>
<dbReference type="PANTHER" id="PTHR43394:SF1">
    <property type="entry name" value="ATP-BINDING CASSETTE SUB-FAMILY B MEMBER 10, MITOCHONDRIAL"/>
    <property type="match status" value="1"/>
</dbReference>
<feature type="transmembrane region" description="Helical" evidence="7">
    <location>
        <begin position="164"/>
        <end position="195"/>
    </location>
</feature>
<evidence type="ECO:0000256" key="4">
    <source>
        <dbReference type="ARBA" id="ARBA00022840"/>
    </source>
</evidence>
<dbReference type="InterPro" id="IPR039421">
    <property type="entry name" value="Type_1_exporter"/>
</dbReference>
<dbReference type="GO" id="GO:0016887">
    <property type="term" value="F:ATP hydrolysis activity"/>
    <property type="evidence" value="ECO:0007669"/>
    <property type="project" value="InterPro"/>
</dbReference>
<keyword evidence="2 7" id="KW-0812">Transmembrane</keyword>
<dbReference type="InterPro" id="IPR011527">
    <property type="entry name" value="ABC1_TM_dom"/>
</dbReference>
<dbReference type="InterPro" id="IPR036640">
    <property type="entry name" value="ABC1_TM_sf"/>
</dbReference>
<dbReference type="GO" id="GO:0005524">
    <property type="term" value="F:ATP binding"/>
    <property type="evidence" value="ECO:0007669"/>
    <property type="project" value="UniProtKB-KW"/>
</dbReference>
<dbReference type="GO" id="GO:0005886">
    <property type="term" value="C:plasma membrane"/>
    <property type="evidence" value="ECO:0007669"/>
    <property type="project" value="UniProtKB-SubCell"/>
</dbReference>
<protein>
    <submittedName>
        <fullName evidence="10">Antibiotic ABC transporter ATP-binding protein</fullName>
    </submittedName>
</protein>
<evidence type="ECO:0000313" key="10">
    <source>
        <dbReference type="EMBL" id="KGE87909.1"/>
    </source>
</evidence>
<dbReference type="EMBL" id="JPOS01000029">
    <property type="protein sequence ID" value="KGE87909.1"/>
    <property type="molecule type" value="Genomic_DNA"/>
</dbReference>
<dbReference type="SUPFAM" id="SSF90123">
    <property type="entry name" value="ABC transporter transmembrane region"/>
    <property type="match status" value="1"/>
</dbReference>
<feature type="domain" description="ABC transmembrane type-1" evidence="9">
    <location>
        <begin position="56"/>
        <end position="323"/>
    </location>
</feature>
<dbReference type="Gene3D" id="1.20.1560.10">
    <property type="entry name" value="ABC transporter type 1, transmembrane domain"/>
    <property type="match status" value="1"/>
</dbReference>